<evidence type="ECO:0000256" key="3">
    <source>
        <dbReference type="ARBA" id="ARBA00004629"/>
    </source>
</evidence>
<organism evidence="18 19">
    <name type="scientific">Pyronema omphalodes (strain CBS 100304)</name>
    <name type="common">Pyronema confluens</name>
    <dbReference type="NCBI Taxonomy" id="1076935"/>
    <lineage>
        <taxon>Eukaryota</taxon>
        <taxon>Fungi</taxon>
        <taxon>Dikarya</taxon>
        <taxon>Ascomycota</taxon>
        <taxon>Pezizomycotina</taxon>
        <taxon>Pezizomycetes</taxon>
        <taxon>Pezizales</taxon>
        <taxon>Pyronemataceae</taxon>
        <taxon>Pyronema</taxon>
    </lineage>
</organism>
<keyword evidence="9" id="KW-0493">Microtubule</keyword>
<keyword evidence="14" id="KW-0539">Nucleus</keyword>
<dbReference type="STRING" id="1076935.U4KW50"/>
<dbReference type="GO" id="GO:0005874">
    <property type="term" value="C:microtubule"/>
    <property type="evidence" value="ECO:0007669"/>
    <property type="project" value="UniProtKB-KW"/>
</dbReference>
<feature type="region of interest" description="Disordered" evidence="17">
    <location>
        <begin position="172"/>
        <end position="234"/>
    </location>
</feature>
<evidence type="ECO:0000313" key="19">
    <source>
        <dbReference type="Proteomes" id="UP000018144"/>
    </source>
</evidence>
<dbReference type="PANTHER" id="PTHR28200:SF1">
    <property type="entry name" value="DASH COMPLEX SUBUNIT ASK1"/>
    <property type="match status" value="1"/>
</dbReference>
<evidence type="ECO:0000256" key="15">
    <source>
        <dbReference type="ARBA" id="ARBA00023306"/>
    </source>
</evidence>
<feature type="compositionally biased region" description="Polar residues" evidence="17">
    <location>
        <begin position="209"/>
        <end position="219"/>
    </location>
</feature>
<dbReference type="GO" id="GO:0044732">
    <property type="term" value="C:mitotic spindle pole body"/>
    <property type="evidence" value="ECO:0007669"/>
    <property type="project" value="TreeGrafter"/>
</dbReference>
<protein>
    <recommendedName>
        <fullName evidence="5">DASH complex subunit ASK1</fullName>
    </recommendedName>
</protein>
<keyword evidence="8" id="KW-0132">Cell division</keyword>
<accession>U4KW50</accession>
<evidence type="ECO:0000256" key="11">
    <source>
        <dbReference type="ARBA" id="ARBA00022829"/>
    </source>
</evidence>
<comment type="similarity">
    <text evidence="4">Belongs to the DASH complex ASK1 family.</text>
</comment>
<keyword evidence="11" id="KW-0159">Chromosome partition</keyword>
<feature type="compositionally biased region" description="Basic and acidic residues" evidence="17">
    <location>
        <begin position="425"/>
        <end position="443"/>
    </location>
</feature>
<feature type="region of interest" description="Disordered" evidence="17">
    <location>
        <begin position="401"/>
        <end position="443"/>
    </location>
</feature>
<keyword evidence="16" id="KW-0137">Centromere</keyword>
<evidence type="ECO:0000256" key="13">
    <source>
        <dbReference type="ARBA" id="ARBA00023212"/>
    </source>
</evidence>
<evidence type="ECO:0000256" key="4">
    <source>
        <dbReference type="ARBA" id="ARBA00010731"/>
    </source>
</evidence>
<keyword evidence="6" id="KW-0158">Chromosome</keyword>
<dbReference type="InterPro" id="IPR013964">
    <property type="entry name" value="DASH_Ask1"/>
</dbReference>
<keyword evidence="15" id="KW-0131">Cell cycle</keyword>
<gene>
    <name evidence="18" type="ORF">PCON_04878</name>
</gene>
<reference evidence="18 19" key="1">
    <citation type="journal article" date="2013" name="PLoS Genet.">
        <title>The genome and development-dependent transcriptomes of Pyronema confluens: a window into fungal evolution.</title>
        <authorList>
            <person name="Traeger S."/>
            <person name="Altegoer F."/>
            <person name="Freitag M."/>
            <person name="Gabaldon T."/>
            <person name="Kempken F."/>
            <person name="Kumar A."/>
            <person name="Marcet-Houben M."/>
            <person name="Poggeler S."/>
            <person name="Stajich J.E."/>
            <person name="Nowrousian M."/>
        </authorList>
    </citation>
    <scope>NUCLEOTIDE SEQUENCE [LARGE SCALE GENOMIC DNA]</scope>
    <source>
        <strain evidence="19">CBS 100304</strain>
        <tissue evidence="18">Vegetative mycelium</tissue>
    </source>
</reference>
<feature type="compositionally biased region" description="Polar residues" evidence="17">
    <location>
        <begin position="93"/>
        <end position="102"/>
    </location>
</feature>
<evidence type="ECO:0000256" key="6">
    <source>
        <dbReference type="ARBA" id="ARBA00022454"/>
    </source>
</evidence>
<evidence type="ECO:0000256" key="17">
    <source>
        <dbReference type="SAM" id="MobiDB-lite"/>
    </source>
</evidence>
<feature type="compositionally biased region" description="Low complexity" evidence="17">
    <location>
        <begin position="401"/>
        <end position="410"/>
    </location>
</feature>
<evidence type="ECO:0000256" key="8">
    <source>
        <dbReference type="ARBA" id="ARBA00022618"/>
    </source>
</evidence>
<evidence type="ECO:0000313" key="18">
    <source>
        <dbReference type="EMBL" id="CCX05291.1"/>
    </source>
</evidence>
<dbReference type="AlphaFoldDB" id="U4KW50"/>
<evidence type="ECO:0000256" key="16">
    <source>
        <dbReference type="ARBA" id="ARBA00023328"/>
    </source>
</evidence>
<dbReference type="GO" id="GO:0051301">
    <property type="term" value="P:cell division"/>
    <property type="evidence" value="ECO:0007669"/>
    <property type="project" value="UniProtKB-KW"/>
</dbReference>
<evidence type="ECO:0000256" key="9">
    <source>
        <dbReference type="ARBA" id="ARBA00022701"/>
    </source>
</evidence>
<evidence type="ECO:0000256" key="14">
    <source>
        <dbReference type="ARBA" id="ARBA00023242"/>
    </source>
</evidence>
<keyword evidence="10" id="KW-0498">Mitosis</keyword>
<keyword evidence="12" id="KW-0995">Kinetochore</keyword>
<evidence type="ECO:0000256" key="5">
    <source>
        <dbReference type="ARBA" id="ARBA00014520"/>
    </source>
</evidence>
<evidence type="ECO:0000256" key="10">
    <source>
        <dbReference type="ARBA" id="ARBA00022776"/>
    </source>
</evidence>
<feature type="region of interest" description="Disordered" evidence="17">
    <location>
        <begin position="93"/>
        <end position="125"/>
    </location>
</feature>
<evidence type="ECO:0000256" key="2">
    <source>
        <dbReference type="ARBA" id="ARBA00004186"/>
    </source>
</evidence>
<dbReference type="Pfam" id="PF08655">
    <property type="entry name" value="DASH_Ask1"/>
    <property type="match status" value="1"/>
</dbReference>
<dbReference type="PANTHER" id="PTHR28200">
    <property type="entry name" value="DASH COMPLEX SUBUNIT ASK1"/>
    <property type="match status" value="1"/>
</dbReference>
<dbReference type="Proteomes" id="UP000018144">
    <property type="component" value="Unassembled WGS sequence"/>
</dbReference>
<dbReference type="OrthoDB" id="5573898at2759"/>
<sequence length="443" mass="48389">MAQRPQSLTAELERIEMQITLAMQEIDANFARAHRIITNSIIPVVERYQTHSDAVSEGTKFWRQFFETSAGITLNTVKETNETTIADETTMRADNTGVSSPGNYREGGDGSMGMRVPLNDDSELLEDPMEDDTIMASLQMQSTPQPRQSWKEEETDSSYQMLAQELTAKYDLPAPGAANPQQMLEDESSLGIPPPSTPRTSKPRGGYQGSESPESSMMQPATTRPPPTTTPGRLLHQTATKCWRIQATPGTAPMSKYRSTAASMIPSVTTPARPNQPKFNVDDDSPLSSPIQFPEFQTQVLNTPGPAHARTPARLMMTRDWGFTGGPPGTVKAKTPAKTPAKNTYGGYDFGDSDDDDIFLPPGFSPPKTMQFSIPASKLIATPAREASRRIVKDILQTAGADDTMTTTDTGEQRSFVGEESSFLEDLRGGPKKAVKEEDPFDG</sequence>
<dbReference type="OMA" id="TIQFHIP"/>
<comment type="subcellular location">
    <subcellularLocation>
        <location evidence="3">Chromosome</location>
        <location evidence="3">Centromere</location>
        <location evidence="3">Kinetochore</location>
    </subcellularLocation>
    <subcellularLocation>
        <location evidence="2">Cytoplasm</location>
        <location evidence="2">Cytoskeleton</location>
        <location evidence="2">Spindle</location>
    </subcellularLocation>
    <subcellularLocation>
        <location evidence="1">Nucleus</location>
    </subcellularLocation>
</comment>
<dbReference type="EMBL" id="HF935244">
    <property type="protein sequence ID" value="CCX05291.1"/>
    <property type="molecule type" value="Genomic_DNA"/>
</dbReference>
<dbReference type="GO" id="GO:0072686">
    <property type="term" value="C:mitotic spindle"/>
    <property type="evidence" value="ECO:0007669"/>
    <property type="project" value="InterPro"/>
</dbReference>
<dbReference type="GO" id="GO:0042729">
    <property type="term" value="C:DASH complex"/>
    <property type="evidence" value="ECO:0007669"/>
    <property type="project" value="InterPro"/>
</dbReference>
<dbReference type="eggNOG" id="ENOG502RZQN">
    <property type="taxonomic scope" value="Eukaryota"/>
</dbReference>
<proteinExistence type="inferred from homology"/>
<keyword evidence="13" id="KW-0206">Cytoskeleton</keyword>
<evidence type="ECO:0000256" key="1">
    <source>
        <dbReference type="ARBA" id="ARBA00004123"/>
    </source>
</evidence>
<keyword evidence="19" id="KW-1185">Reference proteome</keyword>
<dbReference type="GO" id="GO:0008608">
    <property type="term" value="P:attachment of spindle microtubules to kinetochore"/>
    <property type="evidence" value="ECO:0007669"/>
    <property type="project" value="InterPro"/>
</dbReference>
<name>U4KW50_PYROM</name>
<evidence type="ECO:0000256" key="12">
    <source>
        <dbReference type="ARBA" id="ARBA00022838"/>
    </source>
</evidence>
<keyword evidence="7" id="KW-0963">Cytoplasm</keyword>
<evidence type="ECO:0000256" key="7">
    <source>
        <dbReference type="ARBA" id="ARBA00022490"/>
    </source>
</evidence>